<keyword evidence="6" id="KW-0631">Potassium channel</keyword>
<name>A0ABW0RRQ0_9BURK</name>
<dbReference type="Pfam" id="PF06736">
    <property type="entry name" value="TMEM175"/>
    <property type="match status" value="1"/>
</dbReference>
<feature type="transmembrane region" description="Helical" evidence="13">
    <location>
        <begin position="123"/>
        <end position="143"/>
    </location>
</feature>
<evidence type="ECO:0000256" key="8">
    <source>
        <dbReference type="ARBA" id="ARBA00022989"/>
    </source>
</evidence>
<feature type="transmembrane region" description="Helical" evidence="13">
    <location>
        <begin position="56"/>
        <end position="76"/>
    </location>
</feature>
<keyword evidence="10 13" id="KW-0472">Membrane</keyword>
<evidence type="ECO:0000256" key="13">
    <source>
        <dbReference type="SAM" id="Phobius"/>
    </source>
</evidence>
<dbReference type="PANTHER" id="PTHR31462:SF5">
    <property type="entry name" value="ENDOSOMAL_LYSOSOMAL PROTON CHANNEL TMEM175"/>
    <property type="match status" value="1"/>
</dbReference>
<gene>
    <name evidence="14" type="ORF">ACFPO9_03250</name>
</gene>
<evidence type="ECO:0000256" key="1">
    <source>
        <dbReference type="ARBA" id="ARBA00004141"/>
    </source>
</evidence>
<evidence type="ECO:0000256" key="12">
    <source>
        <dbReference type="ARBA" id="ARBA00034430"/>
    </source>
</evidence>
<keyword evidence="4" id="KW-0633">Potassium transport</keyword>
<evidence type="ECO:0000256" key="5">
    <source>
        <dbReference type="ARBA" id="ARBA00022692"/>
    </source>
</evidence>
<protein>
    <submittedName>
        <fullName evidence="14">TMEM175 family protein</fullName>
    </submittedName>
</protein>
<keyword evidence="8 13" id="KW-1133">Transmembrane helix</keyword>
<comment type="caution">
    <text evidence="14">The sequence shown here is derived from an EMBL/GenBank/DDBJ whole genome shotgun (WGS) entry which is preliminary data.</text>
</comment>
<evidence type="ECO:0000256" key="2">
    <source>
        <dbReference type="ARBA" id="ARBA00006920"/>
    </source>
</evidence>
<sequence length="216" mass="23177">MDHSTSGSLQLSKHRIEALVDGIFAVAMTLLVIDLRLPEHLHISSDAQLREALAELLPNLYSWLVSFVVLGIFWVGNHRVYSHVRHVDGGLVWRTILMLGGASLLPFASAVNGHFFSQLAQGVYSIVMVLIAVGSLLVARYIHRNPQLCAHPMDDATYVAICARLGGLGVIALLAVMLAGLFPGSANCAFILGFGLRPLGNAMARRYAAAPAGQPS</sequence>
<evidence type="ECO:0000313" key="15">
    <source>
        <dbReference type="Proteomes" id="UP001596086"/>
    </source>
</evidence>
<keyword evidence="11" id="KW-0407">Ion channel</keyword>
<keyword evidence="7" id="KW-0630">Potassium</keyword>
<comment type="subcellular location">
    <subcellularLocation>
        <location evidence="1">Membrane</location>
        <topology evidence="1">Multi-pass membrane protein</topology>
    </subcellularLocation>
</comment>
<proteinExistence type="inferred from homology"/>
<dbReference type="RefSeq" id="WP_379766975.1">
    <property type="nucleotide sequence ID" value="NZ_JBHSMZ010000001.1"/>
</dbReference>
<comment type="catalytic activity">
    <reaction evidence="12">
        <text>K(+)(in) = K(+)(out)</text>
        <dbReference type="Rhea" id="RHEA:29463"/>
        <dbReference type="ChEBI" id="CHEBI:29103"/>
    </reaction>
</comment>
<dbReference type="Proteomes" id="UP001596086">
    <property type="component" value="Unassembled WGS sequence"/>
</dbReference>
<evidence type="ECO:0000256" key="7">
    <source>
        <dbReference type="ARBA" id="ARBA00022958"/>
    </source>
</evidence>
<evidence type="ECO:0000256" key="4">
    <source>
        <dbReference type="ARBA" id="ARBA00022538"/>
    </source>
</evidence>
<dbReference type="InterPro" id="IPR010617">
    <property type="entry name" value="TMEM175-like"/>
</dbReference>
<feature type="transmembrane region" description="Helical" evidence="13">
    <location>
        <begin position="91"/>
        <end position="111"/>
    </location>
</feature>
<evidence type="ECO:0000256" key="10">
    <source>
        <dbReference type="ARBA" id="ARBA00023136"/>
    </source>
</evidence>
<evidence type="ECO:0000256" key="6">
    <source>
        <dbReference type="ARBA" id="ARBA00022826"/>
    </source>
</evidence>
<dbReference type="PANTHER" id="PTHR31462">
    <property type="entry name" value="ENDOSOMAL/LYSOSOMAL POTASSIUM CHANNEL TMEM175"/>
    <property type="match status" value="1"/>
</dbReference>
<reference evidence="15" key="1">
    <citation type="journal article" date="2019" name="Int. J. Syst. Evol. Microbiol.">
        <title>The Global Catalogue of Microorganisms (GCM) 10K type strain sequencing project: providing services to taxonomists for standard genome sequencing and annotation.</title>
        <authorList>
            <consortium name="The Broad Institute Genomics Platform"/>
            <consortium name="The Broad Institute Genome Sequencing Center for Infectious Disease"/>
            <person name="Wu L."/>
            <person name="Ma J."/>
        </authorList>
    </citation>
    <scope>NUCLEOTIDE SEQUENCE [LARGE SCALE GENOMIC DNA]</scope>
    <source>
        <strain evidence="15">CGMCC 4.5798</strain>
    </source>
</reference>
<evidence type="ECO:0000313" key="14">
    <source>
        <dbReference type="EMBL" id="MFC5547529.1"/>
    </source>
</evidence>
<comment type="similarity">
    <text evidence="2">Belongs to the TMEM175 family.</text>
</comment>
<keyword evidence="3" id="KW-0813">Transport</keyword>
<keyword evidence="15" id="KW-1185">Reference proteome</keyword>
<organism evidence="14 15">
    <name type="scientific">Massilia aerilata</name>
    <dbReference type="NCBI Taxonomy" id="453817"/>
    <lineage>
        <taxon>Bacteria</taxon>
        <taxon>Pseudomonadati</taxon>
        <taxon>Pseudomonadota</taxon>
        <taxon>Betaproteobacteria</taxon>
        <taxon>Burkholderiales</taxon>
        <taxon>Oxalobacteraceae</taxon>
        <taxon>Telluria group</taxon>
        <taxon>Massilia</taxon>
    </lineage>
</organism>
<keyword evidence="9" id="KW-0406">Ion transport</keyword>
<keyword evidence="5 13" id="KW-0812">Transmembrane</keyword>
<evidence type="ECO:0000256" key="3">
    <source>
        <dbReference type="ARBA" id="ARBA00022448"/>
    </source>
</evidence>
<feature type="transmembrane region" description="Helical" evidence="13">
    <location>
        <begin position="163"/>
        <end position="196"/>
    </location>
</feature>
<evidence type="ECO:0000256" key="9">
    <source>
        <dbReference type="ARBA" id="ARBA00023065"/>
    </source>
</evidence>
<dbReference type="EMBL" id="JBHSMZ010000001">
    <property type="protein sequence ID" value="MFC5547529.1"/>
    <property type="molecule type" value="Genomic_DNA"/>
</dbReference>
<accession>A0ABW0RRQ0</accession>
<evidence type="ECO:0000256" key="11">
    <source>
        <dbReference type="ARBA" id="ARBA00023303"/>
    </source>
</evidence>